<dbReference type="Pfam" id="PF24681">
    <property type="entry name" value="Kelch_KLHDC2_KLHL20_DRC7"/>
    <property type="match status" value="1"/>
</dbReference>
<evidence type="ECO:0000313" key="4">
    <source>
        <dbReference type="Proteomes" id="UP001470230"/>
    </source>
</evidence>
<dbReference type="PANTHER" id="PTHR46647">
    <property type="entry name" value="RAB9 EFFECTOR PROTEIN WITH KELCH MOTIFS"/>
    <property type="match status" value="1"/>
</dbReference>
<gene>
    <name evidence="3" type="ORF">M9Y10_038358</name>
</gene>
<accession>A0ABR2K8A1</accession>
<organism evidence="3 4">
    <name type="scientific">Tritrichomonas musculus</name>
    <dbReference type="NCBI Taxonomy" id="1915356"/>
    <lineage>
        <taxon>Eukaryota</taxon>
        <taxon>Metamonada</taxon>
        <taxon>Parabasalia</taxon>
        <taxon>Tritrichomonadida</taxon>
        <taxon>Tritrichomonadidae</taxon>
        <taxon>Tritrichomonas</taxon>
    </lineage>
</organism>
<protein>
    <recommendedName>
        <fullName evidence="5">Kelch motif family protein</fullName>
    </recommendedName>
</protein>
<dbReference type="InterPro" id="IPR052124">
    <property type="entry name" value="Rab9_kelch_effector"/>
</dbReference>
<evidence type="ECO:0000256" key="2">
    <source>
        <dbReference type="ARBA" id="ARBA00022737"/>
    </source>
</evidence>
<keyword evidence="2" id="KW-0677">Repeat</keyword>
<dbReference type="SUPFAM" id="SSF117281">
    <property type="entry name" value="Kelch motif"/>
    <property type="match status" value="1"/>
</dbReference>
<keyword evidence="4" id="KW-1185">Reference proteome</keyword>
<dbReference type="Proteomes" id="UP001470230">
    <property type="component" value="Unassembled WGS sequence"/>
</dbReference>
<name>A0ABR2K8A1_9EUKA</name>
<sequence length="405" mass="44995">MGNDQSQIGVPQANFVRPYTNDIYMPIDAARTDDERGAAPMPITNFRNKPIRTPTLLRTAFTGIWSIIIPNCICPAPRTGNFFCHDKNTSTTYIGYGLNTKNEPLYDFWALNHLTNRWREIKLTGTLLCARTGARAALIGNHIVVFGGYNDPNYFSDLHTIDINTGKVELIKTQGPQPVERSTPVVDIYNNKFYLWGGFNGEFQTDLFVLDFATMTWSQYPQNVSGRTAVPHAIIGNILYIYGGSKSGGMLMLNLDTYEMIVKQTTGSEPPSAVMASGMVAVNKYLFFFGGKANSSCTLMYACDTSKLWWFVFHVMPDGETVSLVDGTISEMGLFMVPRIHSFAVAYVKQTRQIVAFLGDPPKDPPPLFTVSIGDAMAFINLREDMSTMLKLSILYSNGNPNPNA</sequence>
<keyword evidence="1" id="KW-0880">Kelch repeat</keyword>
<comment type="caution">
    <text evidence="3">The sequence shown here is derived from an EMBL/GenBank/DDBJ whole genome shotgun (WGS) entry which is preliminary data.</text>
</comment>
<evidence type="ECO:0000256" key="1">
    <source>
        <dbReference type="ARBA" id="ARBA00022441"/>
    </source>
</evidence>
<dbReference type="Gene3D" id="2.120.10.80">
    <property type="entry name" value="Kelch-type beta propeller"/>
    <property type="match status" value="1"/>
</dbReference>
<dbReference type="EMBL" id="JAPFFF010000006">
    <property type="protein sequence ID" value="KAK8887320.1"/>
    <property type="molecule type" value="Genomic_DNA"/>
</dbReference>
<reference evidence="3 4" key="1">
    <citation type="submission" date="2024-04" db="EMBL/GenBank/DDBJ databases">
        <title>Tritrichomonas musculus Genome.</title>
        <authorList>
            <person name="Alves-Ferreira E."/>
            <person name="Grigg M."/>
            <person name="Lorenzi H."/>
            <person name="Galac M."/>
        </authorList>
    </citation>
    <scope>NUCLEOTIDE SEQUENCE [LARGE SCALE GENOMIC DNA]</scope>
    <source>
        <strain evidence="3 4">EAF2021</strain>
    </source>
</reference>
<evidence type="ECO:0008006" key="5">
    <source>
        <dbReference type="Google" id="ProtNLM"/>
    </source>
</evidence>
<dbReference type="InterPro" id="IPR015915">
    <property type="entry name" value="Kelch-typ_b-propeller"/>
</dbReference>
<proteinExistence type="predicted"/>
<dbReference type="PANTHER" id="PTHR46647:SF1">
    <property type="entry name" value="RAB9 EFFECTOR PROTEIN WITH KELCH MOTIFS"/>
    <property type="match status" value="1"/>
</dbReference>
<evidence type="ECO:0000313" key="3">
    <source>
        <dbReference type="EMBL" id="KAK8887320.1"/>
    </source>
</evidence>